<evidence type="ECO:0000259" key="1">
    <source>
        <dbReference type="Pfam" id="PF12680"/>
    </source>
</evidence>
<dbReference type="InterPro" id="IPR037401">
    <property type="entry name" value="SnoaL-like"/>
</dbReference>
<evidence type="ECO:0000313" key="2">
    <source>
        <dbReference type="EMBL" id="MFD2186176.1"/>
    </source>
</evidence>
<reference evidence="3" key="1">
    <citation type="journal article" date="2019" name="Int. J. Syst. Evol. Microbiol.">
        <title>The Global Catalogue of Microorganisms (GCM) 10K type strain sequencing project: providing services to taxonomists for standard genome sequencing and annotation.</title>
        <authorList>
            <consortium name="The Broad Institute Genomics Platform"/>
            <consortium name="The Broad Institute Genome Sequencing Center for Infectious Disease"/>
            <person name="Wu L."/>
            <person name="Ma J."/>
        </authorList>
    </citation>
    <scope>NUCLEOTIDE SEQUENCE [LARGE SCALE GENOMIC DNA]</scope>
    <source>
        <strain evidence="3">DT92</strain>
    </source>
</reference>
<dbReference type="Proteomes" id="UP001597344">
    <property type="component" value="Unassembled WGS sequence"/>
</dbReference>
<evidence type="ECO:0000313" key="3">
    <source>
        <dbReference type="Proteomes" id="UP001597344"/>
    </source>
</evidence>
<dbReference type="Pfam" id="PF12680">
    <property type="entry name" value="SnoaL_2"/>
    <property type="match status" value="1"/>
</dbReference>
<dbReference type="Gene3D" id="3.10.450.50">
    <property type="match status" value="1"/>
</dbReference>
<dbReference type="RefSeq" id="WP_378319156.1">
    <property type="nucleotide sequence ID" value="NZ_JBHUHY010000003.1"/>
</dbReference>
<feature type="domain" description="SnoaL-like" evidence="1">
    <location>
        <begin position="5"/>
        <end position="106"/>
    </location>
</feature>
<accession>A0ABW5AVP1</accession>
<protein>
    <submittedName>
        <fullName evidence="2">Nuclear transport factor 2 family protein</fullName>
    </submittedName>
</protein>
<dbReference type="EMBL" id="JBHUHY010000003">
    <property type="protein sequence ID" value="MFD2186176.1"/>
    <property type="molecule type" value="Genomic_DNA"/>
</dbReference>
<comment type="caution">
    <text evidence="2">The sequence shown here is derived from an EMBL/GenBank/DDBJ whole genome shotgun (WGS) entry which is preliminary data.</text>
</comment>
<gene>
    <name evidence="2" type="ORF">ACFSJT_05190</name>
</gene>
<dbReference type="SUPFAM" id="SSF54427">
    <property type="entry name" value="NTF2-like"/>
    <property type="match status" value="1"/>
</dbReference>
<dbReference type="InterPro" id="IPR032710">
    <property type="entry name" value="NTF2-like_dom_sf"/>
</dbReference>
<sequence>MKKLIETFYTGLRDLDADKMVSCYHKDVVFEDPAFGKLEGDRAKNMWRMLCQNAKNFKVEFSEVEANDQSGSAHWEAWYTFSKTGRPVHNRIDAQFEFKNGQIIKHTDHFNLHRWASQAMGWKGQLLGGTGFFQKKMMQQTNQMLDKFIAN</sequence>
<name>A0ABW5AVP1_9FLAO</name>
<organism evidence="2 3">
    <name type="scientific">Aquimarina celericrescens</name>
    <dbReference type="NCBI Taxonomy" id="1964542"/>
    <lineage>
        <taxon>Bacteria</taxon>
        <taxon>Pseudomonadati</taxon>
        <taxon>Bacteroidota</taxon>
        <taxon>Flavobacteriia</taxon>
        <taxon>Flavobacteriales</taxon>
        <taxon>Flavobacteriaceae</taxon>
        <taxon>Aquimarina</taxon>
    </lineage>
</organism>
<proteinExistence type="predicted"/>
<keyword evidence="3" id="KW-1185">Reference proteome</keyword>